<dbReference type="OrthoDB" id="9811622at2"/>
<comment type="caution">
    <text evidence="3">The sequence shown here is derived from an EMBL/GenBank/DDBJ whole genome shotgun (WGS) entry which is preliminary data.</text>
</comment>
<comment type="subcellular location">
    <subcellularLocation>
        <location evidence="1">Periplasm</location>
    </subcellularLocation>
</comment>
<accession>A0A4U0P422</accession>
<sequence length="388" mass="43342">MNKKIQLKGITWGHSRGLLPMVATAQRFEELHPNVEIIWRKRTLQEFADKSIAQLSEEYDLMVIDHPWTGHAAAQKRVVALDEVLSKAFLEDQKGNSVGKSYTSYNFEGLQWALPIDAATPVAASRPDLLAESGIAVPKTFDELLALAKIGKVAFALIPIDVLMSFYMFCCSLGEDPCLTTERIISEEVGVKALKLFKSLADHVDERFYNKNPFMVYEDMVNNDDIAYCPFAYGYSNYSRDGYGRKVLHFHDLVALGEKGPMISTLGGAGLAISSKSNHIDVAAKYAEFVASPEIQATIYVENGGQPGHLKAWKDEEVNRRTADFFGQTLPTLERAFLRPRYYGHMHFQDHAGDVVVEYLRNGGDELSVLATLNTMYKESLQLVGSNE</sequence>
<dbReference type="InterPro" id="IPR050490">
    <property type="entry name" value="Bact_solute-bd_prot1"/>
</dbReference>
<gene>
    <name evidence="3" type="ORF">FAZ15_06340</name>
</gene>
<protein>
    <submittedName>
        <fullName evidence="3">Extracellular solute-binding protein</fullName>
    </submittedName>
</protein>
<proteinExistence type="inferred from homology"/>
<dbReference type="Gene3D" id="3.40.190.10">
    <property type="entry name" value="Periplasmic binding protein-like II"/>
    <property type="match status" value="2"/>
</dbReference>
<evidence type="ECO:0000313" key="3">
    <source>
        <dbReference type="EMBL" id="TJZ62126.1"/>
    </source>
</evidence>
<evidence type="ECO:0000256" key="1">
    <source>
        <dbReference type="ARBA" id="ARBA00004418"/>
    </source>
</evidence>
<comment type="similarity">
    <text evidence="2">Belongs to the bacterial solute-binding protein 1 family.</text>
</comment>
<dbReference type="Pfam" id="PF13416">
    <property type="entry name" value="SBP_bac_8"/>
    <property type="match status" value="1"/>
</dbReference>
<dbReference type="InterPro" id="IPR006059">
    <property type="entry name" value="SBP"/>
</dbReference>
<organism evidence="3 4">
    <name type="scientific">Sphingobacterium olei</name>
    <dbReference type="NCBI Taxonomy" id="2571155"/>
    <lineage>
        <taxon>Bacteria</taxon>
        <taxon>Pseudomonadati</taxon>
        <taxon>Bacteroidota</taxon>
        <taxon>Sphingobacteriia</taxon>
        <taxon>Sphingobacteriales</taxon>
        <taxon>Sphingobacteriaceae</taxon>
        <taxon>Sphingobacterium</taxon>
    </lineage>
</organism>
<reference evidence="3 4" key="1">
    <citation type="submission" date="2019-04" db="EMBL/GenBank/DDBJ databases">
        <title>Sphingobacterium olei sp. nov., isolated from oil-contaminated soil.</title>
        <authorList>
            <person name="Liu B."/>
        </authorList>
    </citation>
    <scope>NUCLEOTIDE SEQUENCE [LARGE SCALE GENOMIC DNA]</scope>
    <source>
        <strain evidence="3 4">HAL-9</strain>
    </source>
</reference>
<keyword evidence="4" id="KW-1185">Reference proteome</keyword>
<dbReference type="EMBL" id="SUME01000002">
    <property type="protein sequence ID" value="TJZ62126.1"/>
    <property type="molecule type" value="Genomic_DNA"/>
</dbReference>
<dbReference type="Proteomes" id="UP000306808">
    <property type="component" value="Unassembled WGS sequence"/>
</dbReference>
<evidence type="ECO:0000256" key="2">
    <source>
        <dbReference type="ARBA" id="ARBA00008520"/>
    </source>
</evidence>
<dbReference type="AlphaFoldDB" id="A0A4U0P422"/>
<dbReference type="PANTHER" id="PTHR43649">
    <property type="entry name" value="ARABINOSE-BINDING PROTEIN-RELATED"/>
    <property type="match status" value="1"/>
</dbReference>
<dbReference type="SUPFAM" id="SSF53850">
    <property type="entry name" value="Periplasmic binding protein-like II"/>
    <property type="match status" value="1"/>
</dbReference>
<dbReference type="RefSeq" id="WP_136900470.1">
    <property type="nucleotide sequence ID" value="NZ_SUME01000002.1"/>
</dbReference>
<name>A0A4U0P422_9SPHI</name>
<dbReference type="GO" id="GO:0042597">
    <property type="term" value="C:periplasmic space"/>
    <property type="evidence" value="ECO:0007669"/>
    <property type="project" value="UniProtKB-SubCell"/>
</dbReference>
<evidence type="ECO:0000313" key="4">
    <source>
        <dbReference type="Proteomes" id="UP000306808"/>
    </source>
</evidence>